<dbReference type="InterPro" id="IPR049163">
    <property type="entry name" value="Pif1-like_2B_dom"/>
</dbReference>
<name>A0A4D6EH03_9VIRU</name>
<dbReference type="CDD" id="cd18809">
    <property type="entry name" value="SF1_C_RecD"/>
    <property type="match status" value="1"/>
</dbReference>
<dbReference type="PANTHER" id="PTHR47642:SF5">
    <property type="entry name" value="ATP-DEPENDENT DNA HELICASE"/>
    <property type="match status" value="1"/>
</dbReference>
<evidence type="ECO:0000313" key="12">
    <source>
        <dbReference type="Proteomes" id="UP001237152"/>
    </source>
</evidence>
<evidence type="ECO:0000259" key="10">
    <source>
        <dbReference type="Pfam" id="PF21530"/>
    </source>
</evidence>
<dbReference type="InterPro" id="IPR051055">
    <property type="entry name" value="PIF1_helicase"/>
</dbReference>
<accession>A0A4D6EH03</accession>
<keyword evidence="1" id="KW-0547">Nucleotide-binding</keyword>
<keyword evidence="6" id="KW-0238">DNA-binding</keyword>
<dbReference type="Proteomes" id="UP001237152">
    <property type="component" value="Segment"/>
</dbReference>
<dbReference type="InterPro" id="IPR027417">
    <property type="entry name" value="P-loop_NTPase"/>
</dbReference>
<evidence type="ECO:0000256" key="9">
    <source>
        <dbReference type="SAM" id="MobiDB-lite"/>
    </source>
</evidence>
<dbReference type="PANTHER" id="PTHR47642">
    <property type="entry name" value="ATP-DEPENDENT DNA HELICASE"/>
    <property type="match status" value="1"/>
</dbReference>
<evidence type="ECO:0000256" key="8">
    <source>
        <dbReference type="ARBA" id="ARBA00023235"/>
    </source>
</evidence>
<evidence type="ECO:0000256" key="3">
    <source>
        <dbReference type="ARBA" id="ARBA00022801"/>
    </source>
</evidence>
<keyword evidence="3" id="KW-0378">Hydrolase</keyword>
<evidence type="ECO:0000256" key="1">
    <source>
        <dbReference type="ARBA" id="ARBA00022741"/>
    </source>
</evidence>
<sequence length="319" mass="34384">MTPKIEATLNAHRAVLEKNAPAAPYVHLKVGAQVVLLANLDVERGLVNGARGVVRRFATAVEEQERARAAADAAAECDDNEDNGADKRMAPYVRGRWLRRCSNRSRATTGRYPVVAFACGIETRIVPHKWSITEPGVGTVNYWQVPLLLAWAMTIHKCQGMSLDRAVISMSGIFDCGQAYVALSRIRSLDGLSLDDFDPRAVRAHPKVLYFYRNGFRAARSVPPVGPPLADLPRPSLRRAAVGAGAGVPEAVGDVEAAAPQVHHHRVLDRDLGQRRHRQPAAPLVAGGPPAGRHPLLLRRQGARGAAAGPSTSMVNDAL</sequence>
<dbReference type="Pfam" id="PF21530">
    <property type="entry name" value="Pif1_2B_dom"/>
    <property type="match status" value="1"/>
</dbReference>
<keyword evidence="5" id="KW-0067">ATP-binding</keyword>
<reference evidence="11" key="1">
    <citation type="journal article" date="2019" name="Front. Microbiol.">
        <title>Pandoravirus Celtis Illustrates the Microevolution Processes at Work in the Giant Pandoraviridae Genomes.</title>
        <authorList>
            <person name="Legendre M."/>
            <person name="Alempic J.M."/>
            <person name="Philippe N."/>
            <person name="Lartigue A."/>
            <person name="Jeudy S."/>
            <person name="Poirot O."/>
            <person name="Ta N.T."/>
            <person name="Nin S."/>
            <person name="Coute Y."/>
            <person name="Abergel C."/>
            <person name="Claverie J.M."/>
        </authorList>
    </citation>
    <scope>NUCLEOTIDE SEQUENCE</scope>
</reference>
<protein>
    <submittedName>
        <fullName evidence="11">RecD superfamily incomplete domain containing protein</fullName>
    </submittedName>
</protein>
<evidence type="ECO:0000256" key="5">
    <source>
        <dbReference type="ARBA" id="ARBA00022840"/>
    </source>
</evidence>
<keyword evidence="4" id="KW-0347">Helicase</keyword>
<evidence type="ECO:0000256" key="6">
    <source>
        <dbReference type="ARBA" id="ARBA00023125"/>
    </source>
</evidence>
<organism evidence="11 12">
    <name type="scientific">Pandoravirus celtis</name>
    <dbReference type="NCBI Taxonomy" id="2568002"/>
    <lineage>
        <taxon>Viruses</taxon>
        <taxon>Pandoravirus</taxon>
    </lineage>
</organism>
<evidence type="ECO:0000256" key="4">
    <source>
        <dbReference type="ARBA" id="ARBA00022806"/>
    </source>
</evidence>
<keyword evidence="2" id="KW-0227">DNA damage</keyword>
<feature type="domain" description="DNA helicase Pif1-like 2B" evidence="10">
    <location>
        <begin position="19"/>
        <end position="57"/>
    </location>
</feature>
<feature type="region of interest" description="Disordered" evidence="9">
    <location>
        <begin position="270"/>
        <end position="292"/>
    </location>
</feature>
<evidence type="ECO:0000313" key="11">
    <source>
        <dbReference type="EMBL" id="QBZ80967.1"/>
    </source>
</evidence>
<evidence type="ECO:0000256" key="7">
    <source>
        <dbReference type="ARBA" id="ARBA00023204"/>
    </source>
</evidence>
<dbReference type="SUPFAM" id="SSF52540">
    <property type="entry name" value="P-loop containing nucleoside triphosphate hydrolases"/>
    <property type="match status" value="1"/>
</dbReference>
<gene>
    <name evidence="11" type="ORF">pclt_cds_368b</name>
</gene>
<keyword evidence="8" id="KW-0413">Isomerase</keyword>
<keyword evidence="7" id="KW-0234">DNA repair</keyword>
<proteinExistence type="predicted"/>
<dbReference type="EMBL" id="MK174290">
    <property type="protein sequence ID" value="QBZ80967.1"/>
    <property type="molecule type" value="Genomic_DNA"/>
</dbReference>
<evidence type="ECO:0000256" key="2">
    <source>
        <dbReference type="ARBA" id="ARBA00022763"/>
    </source>
</evidence>